<feature type="region of interest" description="Disordered" evidence="1">
    <location>
        <begin position="32"/>
        <end position="51"/>
    </location>
</feature>
<dbReference type="Proteomes" id="UP001066276">
    <property type="component" value="Chromosome 1_1"/>
</dbReference>
<dbReference type="AlphaFoldDB" id="A0AAV7WVE3"/>
<keyword evidence="3" id="KW-1185">Reference proteome</keyword>
<reference evidence="2" key="1">
    <citation type="journal article" date="2022" name="bioRxiv">
        <title>Sequencing and chromosome-scale assembly of the giantPleurodeles waltlgenome.</title>
        <authorList>
            <person name="Brown T."/>
            <person name="Elewa A."/>
            <person name="Iarovenko S."/>
            <person name="Subramanian E."/>
            <person name="Araus A.J."/>
            <person name="Petzold A."/>
            <person name="Susuki M."/>
            <person name="Suzuki K.-i.T."/>
            <person name="Hayashi T."/>
            <person name="Toyoda A."/>
            <person name="Oliveira C."/>
            <person name="Osipova E."/>
            <person name="Leigh N.D."/>
            <person name="Simon A."/>
            <person name="Yun M.H."/>
        </authorList>
    </citation>
    <scope>NUCLEOTIDE SEQUENCE</scope>
    <source>
        <strain evidence="2">20211129_DDA</strain>
        <tissue evidence="2">Liver</tissue>
    </source>
</reference>
<evidence type="ECO:0000256" key="1">
    <source>
        <dbReference type="SAM" id="MobiDB-lite"/>
    </source>
</evidence>
<gene>
    <name evidence="2" type="ORF">NDU88_004292</name>
</gene>
<protein>
    <submittedName>
        <fullName evidence="2">Uncharacterized protein</fullName>
    </submittedName>
</protein>
<sequence>IKRPSATVRGSVASIRILDVGYLSHEGRDLFRSRTGSSSCWLEKDQGPGRP</sequence>
<feature type="non-terminal residue" evidence="2">
    <location>
        <position position="1"/>
    </location>
</feature>
<comment type="caution">
    <text evidence="2">The sequence shown here is derived from an EMBL/GenBank/DDBJ whole genome shotgun (WGS) entry which is preliminary data.</text>
</comment>
<feature type="compositionally biased region" description="Basic and acidic residues" evidence="1">
    <location>
        <begin position="42"/>
        <end position="51"/>
    </location>
</feature>
<dbReference type="EMBL" id="JANPWB010000001">
    <property type="protein sequence ID" value="KAJ1216691.1"/>
    <property type="molecule type" value="Genomic_DNA"/>
</dbReference>
<evidence type="ECO:0000313" key="3">
    <source>
        <dbReference type="Proteomes" id="UP001066276"/>
    </source>
</evidence>
<proteinExistence type="predicted"/>
<feature type="non-terminal residue" evidence="2">
    <location>
        <position position="51"/>
    </location>
</feature>
<accession>A0AAV7WVE3</accession>
<name>A0AAV7WVE3_PLEWA</name>
<evidence type="ECO:0000313" key="2">
    <source>
        <dbReference type="EMBL" id="KAJ1216691.1"/>
    </source>
</evidence>
<organism evidence="2 3">
    <name type="scientific">Pleurodeles waltl</name>
    <name type="common">Iberian ribbed newt</name>
    <dbReference type="NCBI Taxonomy" id="8319"/>
    <lineage>
        <taxon>Eukaryota</taxon>
        <taxon>Metazoa</taxon>
        <taxon>Chordata</taxon>
        <taxon>Craniata</taxon>
        <taxon>Vertebrata</taxon>
        <taxon>Euteleostomi</taxon>
        <taxon>Amphibia</taxon>
        <taxon>Batrachia</taxon>
        <taxon>Caudata</taxon>
        <taxon>Salamandroidea</taxon>
        <taxon>Salamandridae</taxon>
        <taxon>Pleurodelinae</taxon>
        <taxon>Pleurodeles</taxon>
    </lineage>
</organism>